<dbReference type="InterPro" id="IPR023213">
    <property type="entry name" value="CAT-like_dom_sf"/>
</dbReference>
<evidence type="ECO:0000313" key="2">
    <source>
        <dbReference type="Proteomes" id="UP000054481"/>
    </source>
</evidence>
<name>A0A0F8A2N3_9HYPO</name>
<evidence type="ECO:0000313" key="1">
    <source>
        <dbReference type="EMBL" id="KJZ70554.1"/>
    </source>
</evidence>
<dbReference type="EMBL" id="KQ030619">
    <property type="protein sequence ID" value="KJZ70554.1"/>
    <property type="molecule type" value="Genomic_DNA"/>
</dbReference>
<dbReference type="Gene3D" id="3.30.559.10">
    <property type="entry name" value="Chloramphenicol acetyltransferase-like domain"/>
    <property type="match status" value="1"/>
</dbReference>
<dbReference type="AlphaFoldDB" id="A0A0F8A2N3"/>
<organism evidence="1 2">
    <name type="scientific">Hirsutella minnesotensis 3608</name>
    <dbReference type="NCBI Taxonomy" id="1043627"/>
    <lineage>
        <taxon>Eukaryota</taxon>
        <taxon>Fungi</taxon>
        <taxon>Dikarya</taxon>
        <taxon>Ascomycota</taxon>
        <taxon>Pezizomycotina</taxon>
        <taxon>Sordariomycetes</taxon>
        <taxon>Hypocreomycetidae</taxon>
        <taxon>Hypocreales</taxon>
        <taxon>Ophiocordycipitaceae</taxon>
        <taxon>Hirsutella</taxon>
    </lineage>
</organism>
<keyword evidence="2" id="KW-1185">Reference proteome</keyword>
<reference evidence="1 2" key="1">
    <citation type="journal article" date="2014" name="Genome Biol. Evol.">
        <title>Comparative genomics and transcriptomics analyses reveal divergent lifestyle features of nematode endoparasitic fungus Hirsutella minnesotensis.</title>
        <authorList>
            <person name="Lai Y."/>
            <person name="Liu K."/>
            <person name="Zhang X."/>
            <person name="Zhang X."/>
            <person name="Li K."/>
            <person name="Wang N."/>
            <person name="Shu C."/>
            <person name="Wu Y."/>
            <person name="Wang C."/>
            <person name="Bushley K.E."/>
            <person name="Xiang M."/>
            <person name="Liu X."/>
        </authorList>
    </citation>
    <scope>NUCLEOTIDE SEQUENCE [LARGE SCALE GENOMIC DNA]</scope>
    <source>
        <strain evidence="1 2">3608</strain>
    </source>
</reference>
<gene>
    <name evidence="1" type="ORF">HIM_10057</name>
</gene>
<accession>A0A0F8A2N3</accession>
<sequence>MAANAKQDTFPSIETTRECYRQQPDSLGVIWSNWYTDDVEWHRAPVNLASYCKIKCPRLSQEKSESRLRSAWIALRYYNLGIASNLVRDEGCEARYRAYKTPSEDDLRQWTWKPFRVHSHRMSPQGVVFNDQAQFLPRVRDLLLGLPARPTIPAYIRAVRALGKTFVPDAIALPRRADSEGIKDRNIIMRHTMTKQQTPRLHAACRSRNITVTAAFPAAHMLSCQTAWNDATKKPRDQYMSFEMFDVRPWIRRPFDPRGNFGTDYYGLIPCRFDFSNGRSYDVLAKEIDAWLKSVRQEHLADPAGMDAILYVTQSFLGGPTPDPLPPWAPVFGGFDVQSGVLCNSGSINRSWIWTFDNCFNILFTRNEACYGASMFEQLMRNTVDRLGWLV</sequence>
<dbReference type="OrthoDB" id="4808681at2759"/>
<protein>
    <submittedName>
        <fullName evidence="1">Uncharacterized protein</fullName>
    </submittedName>
</protein>
<proteinExistence type="predicted"/>
<dbReference type="Proteomes" id="UP000054481">
    <property type="component" value="Unassembled WGS sequence"/>
</dbReference>
<dbReference type="Gene3D" id="3.30.559.30">
    <property type="entry name" value="Nonribosomal peptide synthetase, condensation domain"/>
    <property type="match status" value="1"/>
</dbReference>